<accession>A0A2U1T0K6</accession>
<comment type="caution">
    <text evidence="4">The sequence shown here is derived from an EMBL/GenBank/DDBJ whole genome shotgun (WGS) entry which is preliminary data.</text>
</comment>
<evidence type="ECO:0000256" key="1">
    <source>
        <dbReference type="SAM" id="MobiDB-lite"/>
    </source>
</evidence>
<evidence type="ECO:0000259" key="3">
    <source>
        <dbReference type="Pfam" id="PF03713"/>
    </source>
</evidence>
<dbReference type="PANTHER" id="PTHR36933">
    <property type="entry name" value="SLL0788 PROTEIN"/>
    <property type="match status" value="1"/>
</dbReference>
<sequence length="223" mass="23709">MAQESSKTAVSTRLIVGIILGAAVLVGVAFGLGRVSVPATDSTPSSTSAEAGFSRDMQTHHLQAVEMSLIVRDLTDDPEIRMLAYDIATAQQQQAGQMFGWLTVWGVPQAAPEPSMTWMTRPTLDGATHDHGSGDSGSSHVPGGPMPGLATDEQLATLKSLTGVEAEKYFLELMIAHHVGGVEMAEAVLDRSDERVVVALAKGMVKVQQKEIDLMNDLLAERS</sequence>
<keyword evidence="2" id="KW-1133">Transmembrane helix</keyword>
<keyword evidence="5" id="KW-1185">Reference proteome</keyword>
<evidence type="ECO:0000313" key="5">
    <source>
        <dbReference type="Proteomes" id="UP000244978"/>
    </source>
</evidence>
<dbReference type="AlphaFoldDB" id="A0A2U1T0K6"/>
<evidence type="ECO:0000256" key="2">
    <source>
        <dbReference type="SAM" id="Phobius"/>
    </source>
</evidence>
<dbReference type="EMBL" id="QEEX01000001">
    <property type="protein sequence ID" value="PWB97392.1"/>
    <property type="molecule type" value="Genomic_DNA"/>
</dbReference>
<name>A0A2U1T0K6_9MICO</name>
<gene>
    <name evidence="4" type="ORF">DF220_05790</name>
</gene>
<dbReference type="Gene3D" id="1.20.1260.10">
    <property type="match status" value="1"/>
</dbReference>
<reference evidence="5" key="1">
    <citation type="submission" date="2018-04" db="EMBL/GenBank/DDBJ databases">
        <authorList>
            <person name="Liu S."/>
            <person name="Wang Z."/>
            <person name="Li J."/>
        </authorList>
    </citation>
    <scope>NUCLEOTIDE SEQUENCE [LARGE SCALE GENOMIC DNA]</scope>
    <source>
        <strain evidence="5">S1194</strain>
    </source>
</reference>
<dbReference type="Proteomes" id="UP000244978">
    <property type="component" value="Unassembled WGS sequence"/>
</dbReference>
<feature type="region of interest" description="Disordered" evidence="1">
    <location>
        <begin position="121"/>
        <end position="150"/>
    </location>
</feature>
<dbReference type="Pfam" id="PF03713">
    <property type="entry name" value="DUF305"/>
    <property type="match status" value="1"/>
</dbReference>
<keyword evidence="2" id="KW-0472">Membrane</keyword>
<feature type="domain" description="DUF305" evidence="3">
    <location>
        <begin position="50"/>
        <end position="219"/>
    </location>
</feature>
<dbReference type="PANTHER" id="PTHR36933:SF1">
    <property type="entry name" value="SLL0788 PROTEIN"/>
    <property type="match status" value="1"/>
</dbReference>
<dbReference type="RefSeq" id="WP_108997396.1">
    <property type="nucleotide sequence ID" value="NZ_QEEX01000001.1"/>
</dbReference>
<keyword evidence="2" id="KW-0812">Transmembrane</keyword>
<evidence type="ECO:0000313" key="4">
    <source>
        <dbReference type="EMBL" id="PWB97392.1"/>
    </source>
</evidence>
<organism evidence="4 5">
    <name type="scientific">Homoserinimonas hongtaonis</name>
    <dbReference type="NCBI Taxonomy" id="2079791"/>
    <lineage>
        <taxon>Bacteria</taxon>
        <taxon>Bacillati</taxon>
        <taxon>Actinomycetota</taxon>
        <taxon>Actinomycetes</taxon>
        <taxon>Micrococcales</taxon>
        <taxon>Microbacteriaceae</taxon>
        <taxon>Homoserinimonas</taxon>
    </lineage>
</organism>
<protein>
    <submittedName>
        <fullName evidence="4">DUF305 domain-containing protein</fullName>
    </submittedName>
</protein>
<dbReference type="InterPro" id="IPR012347">
    <property type="entry name" value="Ferritin-like"/>
</dbReference>
<dbReference type="InterPro" id="IPR005183">
    <property type="entry name" value="DUF305_CopM-like"/>
</dbReference>
<proteinExistence type="predicted"/>
<feature type="transmembrane region" description="Helical" evidence="2">
    <location>
        <begin position="12"/>
        <end position="32"/>
    </location>
</feature>